<protein>
    <submittedName>
        <fullName evidence="1">Uncharacterized protein</fullName>
    </submittedName>
</protein>
<evidence type="ECO:0000313" key="2">
    <source>
        <dbReference type="Proteomes" id="UP000245535"/>
    </source>
</evidence>
<dbReference type="Proteomes" id="UP000245535">
    <property type="component" value="Unassembled WGS sequence"/>
</dbReference>
<feature type="non-terminal residue" evidence="1">
    <location>
        <position position="1"/>
    </location>
</feature>
<sequence>GSYYSYRKVDEQNVSFYILSDKYKMVVIIQHDI</sequence>
<comment type="caution">
    <text evidence="1">The sequence shown here is derived from an EMBL/GenBank/DDBJ whole genome shotgun (WGS) entry which is preliminary data.</text>
</comment>
<organism evidence="1 2">
    <name type="scientific">Sediminitomix flava</name>
    <dbReference type="NCBI Taxonomy" id="379075"/>
    <lineage>
        <taxon>Bacteria</taxon>
        <taxon>Pseudomonadati</taxon>
        <taxon>Bacteroidota</taxon>
        <taxon>Cytophagia</taxon>
        <taxon>Cytophagales</taxon>
        <taxon>Flammeovirgaceae</taxon>
        <taxon>Sediminitomix</taxon>
    </lineage>
</organism>
<name>A0A315ZIA2_SEDFL</name>
<proteinExistence type="predicted"/>
<dbReference type="AlphaFoldDB" id="A0A315ZIA2"/>
<dbReference type="EMBL" id="QGDO01000017">
    <property type="protein sequence ID" value="PWJ32907.1"/>
    <property type="molecule type" value="Genomic_DNA"/>
</dbReference>
<gene>
    <name evidence="1" type="ORF">BC781_1176</name>
</gene>
<reference evidence="1 2" key="1">
    <citation type="submission" date="2018-03" db="EMBL/GenBank/DDBJ databases">
        <title>Genomic Encyclopedia of Archaeal and Bacterial Type Strains, Phase II (KMG-II): from individual species to whole genera.</title>
        <authorList>
            <person name="Goeker M."/>
        </authorList>
    </citation>
    <scope>NUCLEOTIDE SEQUENCE [LARGE SCALE GENOMIC DNA]</scope>
    <source>
        <strain evidence="1 2">DSM 28229</strain>
    </source>
</reference>
<evidence type="ECO:0000313" key="1">
    <source>
        <dbReference type="EMBL" id="PWJ32907.1"/>
    </source>
</evidence>
<accession>A0A315ZIA2</accession>
<keyword evidence="2" id="KW-1185">Reference proteome</keyword>